<dbReference type="AlphaFoldDB" id="A0A834LI03"/>
<feature type="compositionally biased region" description="Low complexity" evidence="1">
    <location>
        <begin position="199"/>
        <end position="211"/>
    </location>
</feature>
<evidence type="ECO:0000313" key="4">
    <source>
        <dbReference type="Proteomes" id="UP000626092"/>
    </source>
</evidence>
<accession>A0A834LI03</accession>
<feature type="compositionally biased region" description="Basic and acidic residues" evidence="1">
    <location>
        <begin position="501"/>
        <end position="516"/>
    </location>
</feature>
<keyword evidence="2" id="KW-0812">Transmembrane</keyword>
<keyword evidence="2" id="KW-1133">Transmembrane helix</keyword>
<dbReference type="InterPro" id="IPR004252">
    <property type="entry name" value="Probable_transposase_24"/>
</dbReference>
<dbReference type="PANTHER" id="PTHR33144:SF52">
    <property type="match status" value="1"/>
</dbReference>
<keyword evidence="2" id="KW-0472">Membrane</keyword>
<dbReference type="PANTHER" id="PTHR33144">
    <property type="entry name" value="OS10G0409366 PROTEIN-RELATED"/>
    <property type="match status" value="1"/>
</dbReference>
<evidence type="ECO:0000313" key="3">
    <source>
        <dbReference type="EMBL" id="KAF7137195.1"/>
    </source>
</evidence>
<feature type="region of interest" description="Disordered" evidence="1">
    <location>
        <begin position="74"/>
        <end position="112"/>
    </location>
</feature>
<feature type="compositionally biased region" description="Low complexity" evidence="1">
    <location>
        <begin position="86"/>
        <end position="105"/>
    </location>
</feature>
<keyword evidence="4" id="KW-1185">Reference proteome</keyword>
<evidence type="ECO:0000256" key="1">
    <source>
        <dbReference type="SAM" id="MobiDB-lite"/>
    </source>
</evidence>
<feature type="transmembrane region" description="Helical" evidence="2">
    <location>
        <begin position="12"/>
        <end position="31"/>
    </location>
</feature>
<evidence type="ECO:0008006" key="5">
    <source>
        <dbReference type="Google" id="ProtNLM"/>
    </source>
</evidence>
<feature type="compositionally biased region" description="Low complexity" evidence="1">
    <location>
        <begin position="171"/>
        <end position="181"/>
    </location>
</feature>
<protein>
    <recommendedName>
        <fullName evidence="5">Transposase</fullName>
    </recommendedName>
</protein>
<dbReference type="EMBL" id="WJXA01000007">
    <property type="protein sequence ID" value="KAF7137195.1"/>
    <property type="molecule type" value="Genomic_DNA"/>
</dbReference>
<evidence type="ECO:0000256" key="2">
    <source>
        <dbReference type="SAM" id="Phobius"/>
    </source>
</evidence>
<reference evidence="3" key="1">
    <citation type="submission" date="2019-11" db="EMBL/GenBank/DDBJ databases">
        <authorList>
            <person name="Liu Y."/>
            <person name="Hou J."/>
            <person name="Li T.-Q."/>
            <person name="Guan C.-H."/>
            <person name="Wu X."/>
            <person name="Wu H.-Z."/>
            <person name="Ling F."/>
            <person name="Zhang R."/>
            <person name="Shi X.-G."/>
            <person name="Ren J.-P."/>
            <person name="Chen E.-F."/>
            <person name="Sun J.-M."/>
        </authorList>
    </citation>
    <scope>NUCLEOTIDE SEQUENCE</scope>
    <source>
        <strain evidence="3">Adult_tree_wgs_1</strain>
        <tissue evidence="3">Leaves</tissue>
    </source>
</reference>
<gene>
    <name evidence="3" type="ORF">RHSIM_Rhsim07G0133200</name>
</gene>
<feature type="compositionally biased region" description="Polar residues" evidence="1">
    <location>
        <begin position="182"/>
        <end position="198"/>
    </location>
</feature>
<dbReference type="Proteomes" id="UP000626092">
    <property type="component" value="Unassembled WGS sequence"/>
</dbReference>
<dbReference type="OrthoDB" id="1418778at2759"/>
<feature type="region of interest" description="Disordered" evidence="1">
    <location>
        <begin position="148"/>
        <end position="211"/>
    </location>
</feature>
<dbReference type="Pfam" id="PF03004">
    <property type="entry name" value="Transposase_24"/>
    <property type="match status" value="1"/>
</dbReference>
<comment type="caution">
    <text evidence="3">The sequence shown here is derived from an EMBL/GenBank/DDBJ whole genome shotgun (WGS) entry which is preliminary data.</text>
</comment>
<proteinExistence type="predicted"/>
<name>A0A834LI03_RHOSS</name>
<organism evidence="3 4">
    <name type="scientific">Rhododendron simsii</name>
    <name type="common">Sims's rhododendron</name>
    <dbReference type="NCBI Taxonomy" id="118357"/>
    <lineage>
        <taxon>Eukaryota</taxon>
        <taxon>Viridiplantae</taxon>
        <taxon>Streptophyta</taxon>
        <taxon>Embryophyta</taxon>
        <taxon>Tracheophyta</taxon>
        <taxon>Spermatophyta</taxon>
        <taxon>Magnoliopsida</taxon>
        <taxon>eudicotyledons</taxon>
        <taxon>Gunneridae</taxon>
        <taxon>Pentapetalae</taxon>
        <taxon>asterids</taxon>
        <taxon>Ericales</taxon>
        <taxon>Ericaceae</taxon>
        <taxon>Ericoideae</taxon>
        <taxon>Rhodoreae</taxon>
        <taxon>Rhododendron</taxon>
    </lineage>
</organism>
<feature type="region of interest" description="Disordered" evidence="1">
    <location>
        <begin position="501"/>
        <end position="532"/>
    </location>
</feature>
<sequence>MIYLIRLQQCHLFKYCCYVFHSIIIAIYFFLLCHANCHFLRYAFYAYNYRFNTMKSKSAGRPRIMSEVLSNKKSRMDNVNASPSRLSSHSPILQPPSQQLQPPLQDTHPPLQTRPRIISEVLSNKKSHMDNLNASPSQLSLHAPILQPLSQPLQPPLPDTHVTQKRKVGRPRSQPQQQQVSTHDTTQANTMSNSRLTTSKPSGSKHGLGKSLGIKGWGSGSKLKVQFDVNNKPLGDEGNSLTGQLGIMVQNSYRVPLTYLNWKSIPNHIKEGIWKEVQDNLEFCPDEYESVCMDSYADPNIALRVPDFVDPDQWKELVEYWQIEEVAAEALRNKGNRSWRGAPHNTGRTPFSQIRYGLAANGESLDKMSVYLQTRRQDNPEVKEIMTEYNRQVELLSEDEGTIEARDRIFHSIVGKDNHGYCRTYGGGVSRSSVYKKDSGPSQTINPSSMAEIEQRIEARLIERFTSQFEKLQYHMFEYMESRGSEARQFPDIASGHRTVRDQSIRGDTPTLERGHRTPTHSPGPVEQRPRRGVEMVGDALSRYVPWNLCDVIEKEGDD</sequence>